<comment type="caution">
    <text evidence="1">The sequence shown here is derived from an EMBL/GenBank/DDBJ whole genome shotgun (WGS) entry which is preliminary data.</text>
</comment>
<dbReference type="Proteomes" id="UP000306102">
    <property type="component" value="Unassembled WGS sequence"/>
</dbReference>
<dbReference type="PANTHER" id="PTHR48221:SF2">
    <property type="entry name" value="ACYL-COA SYNTHETASE FAMILY PROTEIN"/>
    <property type="match status" value="1"/>
</dbReference>
<name>A0A4S4DPJ3_CAMSN</name>
<gene>
    <name evidence="1" type="ORF">TEA_004662</name>
</gene>
<accession>A0A4S4DPJ3</accession>
<keyword evidence="2" id="KW-1185">Reference proteome</keyword>
<organism evidence="1 2">
    <name type="scientific">Camellia sinensis var. sinensis</name>
    <name type="common">China tea</name>
    <dbReference type="NCBI Taxonomy" id="542762"/>
    <lineage>
        <taxon>Eukaryota</taxon>
        <taxon>Viridiplantae</taxon>
        <taxon>Streptophyta</taxon>
        <taxon>Embryophyta</taxon>
        <taxon>Tracheophyta</taxon>
        <taxon>Spermatophyta</taxon>
        <taxon>Magnoliopsida</taxon>
        <taxon>eudicotyledons</taxon>
        <taxon>Gunneridae</taxon>
        <taxon>Pentapetalae</taxon>
        <taxon>asterids</taxon>
        <taxon>Ericales</taxon>
        <taxon>Theaceae</taxon>
        <taxon>Camellia</taxon>
    </lineage>
</organism>
<dbReference type="AlphaFoldDB" id="A0A4S4DPJ3"/>
<dbReference type="PANTHER" id="PTHR48221">
    <property type="entry name" value="ACYL-COA SYNTHETASE FAMILY PROTEIN"/>
    <property type="match status" value="1"/>
</dbReference>
<protein>
    <submittedName>
        <fullName evidence="1">Uncharacterized protein</fullName>
    </submittedName>
</protein>
<evidence type="ECO:0000313" key="1">
    <source>
        <dbReference type="EMBL" id="THG04584.1"/>
    </source>
</evidence>
<sequence>MNRVTEITDLFARLATNLQTLNPTVPNEDHRHETLDLSISKLNRSLNLEDSSRVRVLDTALSLMCFKAPQVFDSAIEYLVKTIVTVLSSSITCKALRFHKAEFLCVGSGISSGDCAELIGMCVDFLGKLEGHGILSHSLLYAVIRVAVSASCFRFGLEITPILDVKTVEGGSISKLLCHLPRDISLKNQEIPLRLLLWYLDPLILKNDVSHILQASSGRPFLCLSIAFHERMDWRSIIICLALSPAMFVETRALLHNWFLMTGLAYVLELQIELVSMILDVVSKPMWWGITMEVALKLPFSHAYFPHKHHLLRTLDGPLSYQNFIYLLHSTSKSASHARRQSDPTFKQDARKIGMMDYKSRWAMAMNFPNWFFFASMSLFAGKGLEDNFHSKGTVETTETEQSHDVELPWSTAAASYIAWILNPISESHQELLVECLGKISESWVLKKCTDKYCKETASYRKKLKISKFQDSKVDYALLQEYDCKTIQLWLGKFQDMYINYWNKTVNSSAAHEAKASHGISPQKNMLFWKIPLGILIGCSHGINEDGCQLLLHYAATGTLLHLTENQIAGLKNRKWNSQGQEESTAWFEKCSKKEAVAGTRLVFHLTDVVESMSASLFDTEGRGIDFICRVKLRSGKYLLNCMKKLLDIKIDEDDGFLMLSDLRSRLARWRIQGQDVFQNSKDLSDAIDALSHKLSSF</sequence>
<dbReference type="EMBL" id="SDRB02010740">
    <property type="protein sequence ID" value="THG04584.1"/>
    <property type="molecule type" value="Genomic_DNA"/>
</dbReference>
<reference evidence="1 2" key="1">
    <citation type="journal article" date="2018" name="Proc. Natl. Acad. Sci. U.S.A.">
        <title>Draft genome sequence of Camellia sinensis var. sinensis provides insights into the evolution of the tea genome and tea quality.</title>
        <authorList>
            <person name="Wei C."/>
            <person name="Yang H."/>
            <person name="Wang S."/>
            <person name="Zhao J."/>
            <person name="Liu C."/>
            <person name="Gao L."/>
            <person name="Xia E."/>
            <person name="Lu Y."/>
            <person name="Tai Y."/>
            <person name="She G."/>
            <person name="Sun J."/>
            <person name="Cao H."/>
            <person name="Tong W."/>
            <person name="Gao Q."/>
            <person name="Li Y."/>
            <person name="Deng W."/>
            <person name="Jiang X."/>
            <person name="Wang W."/>
            <person name="Chen Q."/>
            <person name="Zhang S."/>
            <person name="Li H."/>
            <person name="Wu J."/>
            <person name="Wang P."/>
            <person name="Li P."/>
            <person name="Shi C."/>
            <person name="Zheng F."/>
            <person name="Jian J."/>
            <person name="Huang B."/>
            <person name="Shan D."/>
            <person name="Shi M."/>
            <person name="Fang C."/>
            <person name="Yue Y."/>
            <person name="Li F."/>
            <person name="Li D."/>
            <person name="Wei S."/>
            <person name="Han B."/>
            <person name="Jiang C."/>
            <person name="Yin Y."/>
            <person name="Xia T."/>
            <person name="Zhang Z."/>
            <person name="Bennetzen J.L."/>
            <person name="Zhao S."/>
            <person name="Wan X."/>
        </authorList>
    </citation>
    <scope>NUCLEOTIDE SEQUENCE [LARGE SCALE GENOMIC DNA]</scope>
    <source>
        <strain evidence="2">cv. Shuchazao</strain>
        <tissue evidence="1">Leaf</tissue>
    </source>
</reference>
<dbReference type="STRING" id="542762.A0A4S4DPJ3"/>
<proteinExistence type="predicted"/>
<evidence type="ECO:0000313" key="2">
    <source>
        <dbReference type="Proteomes" id="UP000306102"/>
    </source>
</evidence>